<feature type="non-terminal residue" evidence="1">
    <location>
        <position position="1"/>
    </location>
</feature>
<organism evidence="1">
    <name type="scientific">gut metagenome</name>
    <dbReference type="NCBI Taxonomy" id="749906"/>
    <lineage>
        <taxon>unclassified sequences</taxon>
        <taxon>metagenomes</taxon>
        <taxon>organismal metagenomes</taxon>
    </lineage>
</organism>
<dbReference type="EMBL" id="AMCI01004218">
    <property type="protein sequence ID" value="EJW98529.1"/>
    <property type="molecule type" value="Genomic_DNA"/>
</dbReference>
<sequence>EEYEKGANVCLVSEEMVKKPEMGNWGQTGYEAV</sequence>
<reference evidence="1" key="1">
    <citation type="journal article" date="2012" name="PLoS ONE">
        <title>Gene sets for utilization of primary and secondary nutrition supplies in the distal gut of endangered iberian lynx.</title>
        <authorList>
            <person name="Alcaide M."/>
            <person name="Messina E."/>
            <person name="Richter M."/>
            <person name="Bargiela R."/>
            <person name="Peplies J."/>
            <person name="Huws S.A."/>
            <person name="Newbold C.J."/>
            <person name="Golyshin P.N."/>
            <person name="Simon M.A."/>
            <person name="Lopez G."/>
            <person name="Yakimov M.M."/>
            <person name="Ferrer M."/>
        </authorList>
    </citation>
    <scope>NUCLEOTIDE SEQUENCE</scope>
</reference>
<protein>
    <submittedName>
        <fullName evidence="1">Uncharacterized protein</fullName>
    </submittedName>
</protein>
<comment type="caution">
    <text evidence="1">The sequence shown here is derived from an EMBL/GenBank/DDBJ whole genome shotgun (WGS) entry which is preliminary data.</text>
</comment>
<accession>J9GGP9</accession>
<gene>
    <name evidence="1" type="ORF">EVA_13363</name>
</gene>
<proteinExistence type="predicted"/>
<evidence type="ECO:0000313" key="1">
    <source>
        <dbReference type="EMBL" id="EJW98529.1"/>
    </source>
</evidence>
<name>J9GGP9_9ZZZZ</name>
<dbReference type="AlphaFoldDB" id="J9GGP9"/>